<gene>
    <name evidence="2" type="ORF">J41TS12_45070</name>
</gene>
<dbReference type="CDD" id="cd00090">
    <property type="entry name" value="HTH_ARSR"/>
    <property type="match status" value="1"/>
</dbReference>
<comment type="caution">
    <text evidence="2">The sequence shown here is derived from an EMBL/GenBank/DDBJ whole genome shotgun (WGS) entry which is preliminary data.</text>
</comment>
<evidence type="ECO:0000313" key="3">
    <source>
        <dbReference type="Proteomes" id="UP000681162"/>
    </source>
</evidence>
<evidence type="ECO:0000313" key="2">
    <source>
        <dbReference type="EMBL" id="GIO39646.1"/>
    </source>
</evidence>
<dbReference type="Proteomes" id="UP000681162">
    <property type="component" value="Unassembled WGS sequence"/>
</dbReference>
<dbReference type="InterPro" id="IPR036388">
    <property type="entry name" value="WH-like_DNA-bd_sf"/>
</dbReference>
<dbReference type="InterPro" id="IPR036390">
    <property type="entry name" value="WH_DNA-bd_sf"/>
</dbReference>
<evidence type="ECO:0008006" key="4">
    <source>
        <dbReference type="Google" id="ProtNLM"/>
    </source>
</evidence>
<organism evidence="2 3">
    <name type="scientific">Paenibacillus antibioticophila</name>
    <dbReference type="NCBI Taxonomy" id="1274374"/>
    <lineage>
        <taxon>Bacteria</taxon>
        <taxon>Bacillati</taxon>
        <taxon>Bacillota</taxon>
        <taxon>Bacilli</taxon>
        <taxon>Bacillales</taxon>
        <taxon>Paenibacillaceae</taxon>
        <taxon>Paenibacillus</taxon>
    </lineage>
</organism>
<proteinExistence type="predicted"/>
<keyword evidence="1" id="KW-0238">DNA-binding</keyword>
<name>A0A919XWA4_9BACL</name>
<dbReference type="InterPro" id="IPR011991">
    <property type="entry name" value="ArsR-like_HTH"/>
</dbReference>
<dbReference type="EMBL" id="BORR01000025">
    <property type="protein sequence ID" value="GIO39646.1"/>
    <property type="molecule type" value="Genomic_DNA"/>
</dbReference>
<dbReference type="Pfam" id="PF12840">
    <property type="entry name" value="HTH_20"/>
    <property type="match status" value="1"/>
</dbReference>
<dbReference type="SUPFAM" id="SSF46785">
    <property type="entry name" value="Winged helix' DNA-binding domain"/>
    <property type="match status" value="1"/>
</dbReference>
<keyword evidence="3" id="KW-1185">Reference proteome</keyword>
<evidence type="ECO:0000256" key="1">
    <source>
        <dbReference type="ARBA" id="ARBA00023125"/>
    </source>
</evidence>
<accession>A0A919XWA4</accession>
<sequence>MIELKTLEEIRIYSDPYRIQILNAFNKFGRPATVKEIADAMGQVPAKVHYHVKKLESIGLLTLVDTKLINGITAKYYKAYEGSVQIKKSGIDETIHQVFQSETTKLLSNLYDENKKRFLEANQQKEPSGRITNTELQLTREEFDELNQLILDFCNAHERKDRTEDQDIYELFFTITKIPHDMLPGQNK</sequence>
<reference evidence="2 3" key="1">
    <citation type="submission" date="2021-03" db="EMBL/GenBank/DDBJ databases">
        <title>Antimicrobial resistance genes in bacteria isolated from Japanese honey, and their potential for conferring macrolide and lincosamide resistance in the American foulbrood pathogen Paenibacillus larvae.</title>
        <authorList>
            <person name="Okamoto M."/>
            <person name="Kumagai M."/>
            <person name="Kanamori H."/>
            <person name="Takamatsu D."/>
        </authorList>
    </citation>
    <scope>NUCLEOTIDE SEQUENCE [LARGE SCALE GENOMIC DNA]</scope>
    <source>
        <strain evidence="2 3">J41TS12</strain>
    </source>
</reference>
<dbReference type="Gene3D" id="1.10.10.10">
    <property type="entry name" value="Winged helix-like DNA-binding domain superfamily/Winged helix DNA-binding domain"/>
    <property type="match status" value="1"/>
</dbReference>
<dbReference type="AlphaFoldDB" id="A0A919XWA4"/>
<dbReference type="RefSeq" id="WP_212943089.1">
    <property type="nucleotide sequence ID" value="NZ_BORR01000025.1"/>
</dbReference>
<protein>
    <recommendedName>
        <fullName evidence="4">ArsR family transcriptional regulator</fullName>
    </recommendedName>
</protein>
<dbReference type="GO" id="GO:0003677">
    <property type="term" value="F:DNA binding"/>
    <property type="evidence" value="ECO:0007669"/>
    <property type="project" value="UniProtKB-KW"/>
</dbReference>